<reference evidence="2 3" key="1">
    <citation type="submission" date="2020-05" db="EMBL/GenBank/DDBJ databases">
        <title>Vigna angularis (adzuki bean) Var. LongXiaoDou No. 4 denovo assembly.</title>
        <authorList>
            <person name="Xiang H."/>
        </authorList>
    </citation>
    <scope>NUCLEOTIDE SEQUENCE [LARGE SCALE GENOMIC DNA]</scope>
    <source>
        <tissue evidence="2">Leaf</tissue>
    </source>
</reference>
<evidence type="ECO:0000256" key="1">
    <source>
        <dbReference type="ARBA" id="ARBA00009740"/>
    </source>
</evidence>
<dbReference type="Proteomes" id="UP000743370">
    <property type="component" value="Unassembled WGS sequence"/>
</dbReference>
<dbReference type="PANTHER" id="PTHR31360:SF1">
    <property type="entry name" value="OIL BODY-ASSOCIATED PROTEIN 2A"/>
    <property type="match status" value="1"/>
</dbReference>
<evidence type="ECO:0000313" key="3">
    <source>
        <dbReference type="Proteomes" id="UP000743370"/>
    </source>
</evidence>
<accession>A0A8T0K8D0</accession>
<dbReference type="EMBL" id="JABFOF010000006">
    <property type="protein sequence ID" value="KAG2395911.1"/>
    <property type="molecule type" value="Genomic_DNA"/>
</dbReference>
<organism evidence="2 3">
    <name type="scientific">Phaseolus angularis</name>
    <name type="common">Azuki bean</name>
    <name type="synonym">Vigna angularis</name>
    <dbReference type="NCBI Taxonomy" id="3914"/>
    <lineage>
        <taxon>Eukaryota</taxon>
        <taxon>Viridiplantae</taxon>
        <taxon>Streptophyta</taxon>
        <taxon>Embryophyta</taxon>
        <taxon>Tracheophyta</taxon>
        <taxon>Spermatophyta</taxon>
        <taxon>Magnoliopsida</taxon>
        <taxon>eudicotyledons</taxon>
        <taxon>Gunneridae</taxon>
        <taxon>Pentapetalae</taxon>
        <taxon>rosids</taxon>
        <taxon>fabids</taxon>
        <taxon>Fabales</taxon>
        <taxon>Fabaceae</taxon>
        <taxon>Papilionoideae</taxon>
        <taxon>50 kb inversion clade</taxon>
        <taxon>NPAAA clade</taxon>
        <taxon>indigoferoid/millettioid clade</taxon>
        <taxon>Phaseoleae</taxon>
        <taxon>Vigna</taxon>
    </lineage>
</organism>
<evidence type="ECO:0000313" key="2">
    <source>
        <dbReference type="EMBL" id="KAG2395911.1"/>
    </source>
</evidence>
<sequence length="135" mass="15467">MTILWDRCPSIYLFVSFIVIDVSLQSATLTSLHVRVEPKPQPTFTIFGLYIRVRRRVKSGLWVNPRVPELIGKPELENLAKTYGKFWWDRLPMGAPALMMSPQAVSPGLVRAELVHERDAKYFLREPEKLKGGDS</sequence>
<gene>
    <name evidence="2" type="ORF">HKW66_Vig0067130</name>
</gene>
<protein>
    <submittedName>
        <fullName evidence="2">Oil body-associated protein</fullName>
    </submittedName>
</protein>
<comment type="similarity">
    <text evidence="1">Belongs to the OBAP family.</text>
</comment>
<dbReference type="AlphaFoldDB" id="A0A8T0K8D0"/>
<name>A0A8T0K8D0_PHAAN</name>
<proteinExistence type="inferred from homology"/>
<comment type="caution">
    <text evidence="2">The sequence shown here is derived from an EMBL/GenBank/DDBJ whole genome shotgun (WGS) entry which is preliminary data.</text>
</comment>
<dbReference type="PANTHER" id="PTHR31360">
    <property type="match status" value="1"/>
</dbReference>
<dbReference type="Pfam" id="PF06884">
    <property type="entry name" value="DUF1264"/>
    <property type="match status" value="1"/>
</dbReference>
<dbReference type="InterPro" id="IPR010686">
    <property type="entry name" value="OBAP-like"/>
</dbReference>